<evidence type="ECO:0000256" key="1">
    <source>
        <dbReference type="SAM" id="Phobius"/>
    </source>
</evidence>
<evidence type="ECO:0000313" key="3">
    <source>
        <dbReference type="EMBL" id="MCJ8146175.1"/>
    </source>
</evidence>
<proteinExistence type="predicted"/>
<dbReference type="Proteomes" id="UP001139701">
    <property type="component" value="Unassembled WGS sequence"/>
</dbReference>
<keyword evidence="1" id="KW-0472">Membrane</keyword>
<dbReference type="NCBIfam" id="TIGR04214">
    <property type="entry name" value="CSLREA_Nterm"/>
    <property type="match status" value="1"/>
</dbReference>
<dbReference type="AlphaFoldDB" id="A0A9X1WWC9"/>
<accession>A0A9X1WWC9</accession>
<sequence length="813" mass="88277">MKQYKKALLALSIVATLPLMAATKDDTIYVTTFTDEDGENPSACSLREAITTAADNKAYGGCAVGLTSPDVTDRIELKAGEYTIEKPLTPSSMVNILGETPTDWSNKDIILGEYPERLPLQTTIKGNGSFTLFDTTAGKSTLTLQLLRLEDGRSSRGGAIRAGSTVSLVQVEVKNSSADEGGAIYLSGVGSALNVTNSVFEGNTAKRGAVLGMSCIDNLTFTSRTVSFLGSSIINNGQADTTSVMEACGEPDFSIKSSTVAHNTASLNNGSIIKFTGDSLPGQNGKTILSAGGKLTLLSNTIVNNTATSTLLYDAFGSKALNYNILAYNTGLSCKYLLSPNFPENSLLGFSVSFNGLMESESSSSYCELPYETLKDETGINLSNVSQSSVMSTLQPADQYTAFLPMYFLTNPLSNVMINVGDQAGGCEPTDQRGLNRSLQDNLILDENTENRCDLGSTEFIKLAANDMVSSNSSQVKAVEEFEAQEEFFQELLDDEETNPDFLKYYEIRRDYFKQRNVDFKESLRYRQAYFDIFAGSVPAEILVNGNREIQHLDADLYNVEVISLGMLNSDVFSKDDPSGLPVAGSDPHLKCEWNAALEAVVMYRTDFKYEQNDEGGGVTQAGNYNYCKYTISLKADPTIKSTGVVQATFTNIAPIAENDEYTMKWGTDQRVKIDLLANDSDDGDGAIDQVGYPSDKPTFYKNAQGISIPIKFDEVDSNLLIEADYRELCPDQSRKWCYGGNIYVKPKNSFNKFNYTLTYQVFDADGTLSNTATVKLISTATTTDDTRGGGGALGILSILGLLGLALLRQRKS</sequence>
<keyword evidence="4" id="KW-1185">Reference proteome</keyword>
<keyword evidence="1" id="KW-0812">Transmembrane</keyword>
<feature type="transmembrane region" description="Helical" evidence="1">
    <location>
        <begin position="789"/>
        <end position="808"/>
    </location>
</feature>
<organism evidence="3 4">
    <name type="scientific">Acinetobacter sedimenti</name>
    <dbReference type="NCBI Taxonomy" id="2919922"/>
    <lineage>
        <taxon>Bacteria</taxon>
        <taxon>Pseudomonadati</taxon>
        <taxon>Pseudomonadota</taxon>
        <taxon>Gammaproteobacteria</taxon>
        <taxon>Moraxellales</taxon>
        <taxon>Moraxellaceae</taxon>
        <taxon>Acinetobacter</taxon>
    </lineage>
</organism>
<dbReference type="RefSeq" id="WP_241570869.1">
    <property type="nucleotide sequence ID" value="NZ_JAKUML010000005.1"/>
</dbReference>
<keyword evidence="1" id="KW-1133">Transmembrane helix</keyword>
<reference evidence="3" key="1">
    <citation type="submission" date="2022-02" db="EMBL/GenBank/DDBJ databases">
        <title>Acinetobacter A3.8 sp. nov., isolated from Sediment (Zhairuo Island).</title>
        <authorList>
            <person name="Zheng K."/>
        </authorList>
    </citation>
    <scope>NUCLEOTIDE SEQUENCE</scope>
    <source>
        <strain evidence="3">A3.8</strain>
    </source>
</reference>
<dbReference type="EMBL" id="JAKUML010000005">
    <property type="protein sequence ID" value="MCJ8146175.1"/>
    <property type="molecule type" value="Genomic_DNA"/>
</dbReference>
<gene>
    <name evidence="3" type="ORF">MKI79_04495</name>
</gene>
<name>A0A9X1WWC9_9GAMM</name>
<dbReference type="InterPro" id="IPR026457">
    <property type="entry name" value="CSLREA_Nterm"/>
</dbReference>
<dbReference type="InterPro" id="IPR011050">
    <property type="entry name" value="Pectin_lyase_fold/virulence"/>
</dbReference>
<comment type="caution">
    <text evidence="3">The sequence shown here is derived from an EMBL/GenBank/DDBJ whole genome shotgun (WGS) entry which is preliminary data.</text>
</comment>
<dbReference type="SUPFAM" id="SSF51126">
    <property type="entry name" value="Pectin lyase-like"/>
    <property type="match status" value="1"/>
</dbReference>
<protein>
    <submittedName>
        <fullName evidence="3">CSLREA domain-containing protein</fullName>
    </submittedName>
</protein>
<evidence type="ECO:0000313" key="4">
    <source>
        <dbReference type="Proteomes" id="UP001139701"/>
    </source>
</evidence>
<feature type="chain" id="PRO_5040753684" evidence="2">
    <location>
        <begin position="22"/>
        <end position="813"/>
    </location>
</feature>
<evidence type="ECO:0000256" key="2">
    <source>
        <dbReference type="SAM" id="SignalP"/>
    </source>
</evidence>
<keyword evidence="2" id="KW-0732">Signal</keyword>
<feature type="signal peptide" evidence="2">
    <location>
        <begin position="1"/>
        <end position="21"/>
    </location>
</feature>